<proteinExistence type="predicted"/>
<dbReference type="GO" id="GO:0005737">
    <property type="term" value="C:cytoplasm"/>
    <property type="evidence" value="ECO:0007669"/>
    <property type="project" value="UniProtKB-ARBA"/>
</dbReference>
<feature type="domain" description="START" evidence="1">
    <location>
        <begin position="63"/>
        <end position="177"/>
    </location>
</feature>
<evidence type="ECO:0000313" key="2">
    <source>
        <dbReference type="EMBL" id="KAL0480736.1"/>
    </source>
</evidence>
<dbReference type="InterPro" id="IPR002913">
    <property type="entry name" value="START_lipid-bd_dom"/>
</dbReference>
<accession>A0AAW2YUW6</accession>
<dbReference type="Gene3D" id="3.30.530.20">
    <property type="match status" value="1"/>
</dbReference>
<dbReference type="PANTHER" id="PTHR19308">
    <property type="entry name" value="PHOSPHATIDYLCHOLINE TRANSFER PROTEIN"/>
    <property type="match status" value="1"/>
</dbReference>
<dbReference type="AlphaFoldDB" id="A0AAW2YUW6"/>
<dbReference type="InterPro" id="IPR023393">
    <property type="entry name" value="START-like_dom_sf"/>
</dbReference>
<keyword evidence="3" id="KW-1185">Reference proteome</keyword>
<reference evidence="2 3" key="1">
    <citation type="submission" date="2024-03" db="EMBL/GenBank/DDBJ databases">
        <title>The Acrasis kona genome and developmental transcriptomes reveal deep origins of eukaryotic multicellular pathways.</title>
        <authorList>
            <person name="Sheikh S."/>
            <person name="Fu C.-J."/>
            <person name="Brown M.W."/>
            <person name="Baldauf S.L."/>
        </authorList>
    </citation>
    <scope>NUCLEOTIDE SEQUENCE [LARGE SCALE GENOMIC DNA]</scope>
    <source>
        <strain evidence="2 3">ATCC MYA-3509</strain>
    </source>
</reference>
<evidence type="ECO:0000313" key="3">
    <source>
        <dbReference type="Proteomes" id="UP001431209"/>
    </source>
</evidence>
<dbReference type="SUPFAM" id="SSF55961">
    <property type="entry name" value="Bet v1-like"/>
    <property type="match status" value="1"/>
</dbReference>
<feature type="non-terminal residue" evidence="2">
    <location>
        <position position="195"/>
    </location>
</feature>
<organism evidence="2 3">
    <name type="scientific">Acrasis kona</name>
    <dbReference type="NCBI Taxonomy" id="1008807"/>
    <lineage>
        <taxon>Eukaryota</taxon>
        <taxon>Discoba</taxon>
        <taxon>Heterolobosea</taxon>
        <taxon>Tetramitia</taxon>
        <taxon>Eutetramitia</taxon>
        <taxon>Acrasidae</taxon>
        <taxon>Acrasis</taxon>
    </lineage>
</organism>
<dbReference type="EMBL" id="JAOPGA020000683">
    <property type="protein sequence ID" value="KAL0480736.1"/>
    <property type="molecule type" value="Genomic_DNA"/>
</dbReference>
<dbReference type="PANTHER" id="PTHR19308:SF56">
    <property type="entry name" value="START DOMAIN-CONTAINING PROTEIN"/>
    <property type="match status" value="1"/>
</dbReference>
<dbReference type="InterPro" id="IPR051213">
    <property type="entry name" value="START_lipid_transfer"/>
</dbReference>
<name>A0AAW2YUW6_9EUKA</name>
<gene>
    <name evidence="2" type="ORF">AKO1_007013</name>
</gene>
<dbReference type="GO" id="GO:0008289">
    <property type="term" value="F:lipid binding"/>
    <property type="evidence" value="ECO:0007669"/>
    <property type="project" value="InterPro"/>
</dbReference>
<dbReference type="Proteomes" id="UP001431209">
    <property type="component" value="Unassembled WGS sequence"/>
</dbReference>
<sequence length="195" mass="22288">MCDESRWKLIYQDESVTAFKTAGEGGAILKGVATIPNISFQDFIKISETDEPQLRIQSSLEPDCLYMQIVEQFTPERCLSHAIVASRTPFISNRDVLIVRGHSKRESDGSCEIVGTSVPANSEYQSKYPVDSSNVRGDLKFLYWHLLQQGEHLLCTYITQFDPCGYIPTWVSDQFSLSQAIYPKRYKEYFQNVHN</sequence>
<evidence type="ECO:0000259" key="1">
    <source>
        <dbReference type="Pfam" id="PF01852"/>
    </source>
</evidence>
<comment type="caution">
    <text evidence="2">The sequence shown here is derived from an EMBL/GenBank/DDBJ whole genome shotgun (WGS) entry which is preliminary data.</text>
</comment>
<dbReference type="Pfam" id="PF01852">
    <property type="entry name" value="START"/>
    <property type="match status" value="1"/>
</dbReference>
<protein>
    <submittedName>
        <fullName evidence="2">Stard10</fullName>
    </submittedName>
</protein>